<name>A0AAW1UQQ9_9CUCU</name>
<dbReference type="GO" id="GO:0043005">
    <property type="term" value="C:neuron projection"/>
    <property type="evidence" value="ECO:0007669"/>
    <property type="project" value="TreeGrafter"/>
</dbReference>
<evidence type="ECO:0000256" key="1">
    <source>
        <dbReference type="ARBA" id="ARBA00022737"/>
    </source>
</evidence>
<sequence length="194" mass="21620">MGVYLCIASNGVPPSISKRVQLKVQFPPMLSIPNQLEGAYIGQDVTLECRTEAFPSSINYWTTERGDMIISGDKYEAVSMDNGYKKYMMLKVRRVDKNDYGSYRCVAKNSLGETDGVIKLEEIAAPTTLKAPLQTTTFQYKHKEYDYDDDFSLPSNSPPHIKDPPGAFSGTASSSASNLFISTSSLWMMRSVLR</sequence>
<evidence type="ECO:0000313" key="6">
    <source>
        <dbReference type="Proteomes" id="UP001431783"/>
    </source>
</evidence>
<comment type="caution">
    <text evidence="5">The sequence shown here is derived from an EMBL/GenBank/DDBJ whole genome shotgun (WGS) entry which is preliminary data.</text>
</comment>
<dbReference type="FunFam" id="2.60.40.10:FF:000376">
    <property type="entry name" value="CLUMA_CG000981, isoform A"/>
    <property type="match status" value="1"/>
</dbReference>
<dbReference type="InterPro" id="IPR007110">
    <property type="entry name" value="Ig-like_dom"/>
</dbReference>
<evidence type="ECO:0000313" key="5">
    <source>
        <dbReference type="EMBL" id="KAK9881834.1"/>
    </source>
</evidence>
<keyword evidence="1" id="KW-0677">Repeat</keyword>
<dbReference type="InterPro" id="IPR013783">
    <property type="entry name" value="Ig-like_fold"/>
</dbReference>
<dbReference type="Gene3D" id="2.60.40.10">
    <property type="entry name" value="Immunoglobulins"/>
    <property type="match status" value="1"/>
</dbReference>
<accession>A0AAW1UQQ9</accession>
<dbReference type="InterPro" id="IPR051170">
    <property type="entry name" value="Neural/epithelial_adhesion"/>
</dbReference>
<keyword evidence="3" id="KW-0393">Immunoglobulin domain</keyword>
<dbReference type="Proteomes" id="UP001431783">
    <property type="component" value="Unassembled WGS sequence"/>
</dbReference>
<dbReference type="AlphaFoldDB" id="A0AAW1UQQ9"/>
<dbReference type="PROSITE" id="PS50835">
    <property type="entry name" value="IG_LIKE"/>
    <property type="match status" value="1"/>
</dbReference>
<reference evidence="5 6" key="1">
    <citation type="submission" date="2023-03" db="EMBL/GenBank/DDBJ databases">
        <title>Genome insight into feeding habits of ladybird beetles.</title>
        <authorList>
            <person name="Li H.-S."/>
            <person name="Huang Y.-H."/>
            <person name="Pang H."/>
        </authorList>
    </citation>
    <scope>NUCLEOTIDE SEQUENCE [LARGE SCALE GENOMIC DNA]</scope>
    <source>
        <strain evidence="5">SYSU_2023b</strain>
        <tissue evidence="5">Whole body</tissue>
    </source>
</reference>
<gene>
    <name evidence="5" type="ORF">WA026_018021</name>
</gene>
<evidence type="ECO:0000256" key="3">
    <source>
        <dbReference type="ARBA" id="ARBA00023319"/>
    </source>
</evidence>
<evidence type="ECO:0000259" key="4">
    <source>
        <dbReference type="PROSITE" id="PS50835"/>
    </source>
</evidence>
<keyword evidence="6" id="KW-1185">Reference proteome</keyword>
<dbReference type="Pfam" id="PF13927">
    <property type="entry name" value="Ig_3"/>
    <property type="match status" value="1"/>
</dbReference>
<dbReference type="InterPro" id="IPR036179">
    <property type="entry name" value="Ig-like_dom_sf"/>
</dbReference>
<keyword evidence="2" id="KW-1015">Disulfide bond</keyword>
<dbReference type="PANTHER" id="PTHR12231">
    <property type="entry name" value="CTX-RELATED TYPE I TRANSMEMBRANE PROTEIN"/>
    <property type="match status" value="1"/>
</dbReference>
<dbReference type="InterPro" id="IPR003599">
    <property type="entry name" value="Ig_sub"/>
</dbReference>
<evidence type="ECO:0000256" key="2">
    <source>
        <dbReference type="ARBA" id="ARBA00023157"/>
    </source>
</evidence>
<dbReference type="SMART" id="SM00409">
    <property type="entry name" value="IG"/>
    <property type="match status" value="1"/>
</dbReference>
<proteinExistence type="predicted"/>
<feature type="domain" description="Ig-like" evidence="4">
    <location>
        <begin position="27"/>
        <end position="124"/>
    </location>
</feature>
<protein>
    <recommendedName>
        <fullName evidence="4">Ig-like domain-containing protein</fullName>
    </recommendedName>
</protein>
<dbReference type="SUPFAM" id="SSF48726">
    <property type="entry name" value="Immunoglobulin"/>
    <property type="match status" value="1"/>
</dbReference>
<dbReference type="PANTHER" id="PTHR12231:SF253">
    <property type="entry name" value="DPR-INTERACTING PROTEIN ETA, ISOFORM B-RELATED"/>
    <property type="match status" value="1"/>
</dbReference>
<organism evidence="5 6">
    <name type="scientific">Henosepilachna vigintioctopunctata</name>
    <dbReference type="NCBI Taxonomy" id="420089"/>
    <lineage>
        <taxon>Eukaryota</taxon>
        <taxon>Metazoa</taxon>
        <taxon>Ecdysozoa</taxon>
        <taxon>Arthropoda</taxon>
        <taxon>Hexapoda</taxon>
        <taxon>Insecta</taxon>
        <taxon>Pterygota</taxon>
        <taxon>Neoptera</taxon>
        <taxon>Endopterygota</taxon>
        <taxon>Coleoptera</taxon>
        <taxon>Polyphaga</taxon>
        <taxon>Cucujiformia</taxon>
        <taxon>Coccinelloidea</taxon>
        <taxon>Coccinellidae</taxon>
        <taxon>Epilachninae</taxon>
        <taxon>Epilachnini</taxon>
        <taxon>Henosepilachna</taxon>
    </lineage>
</organism>
<dbReference type="EMBL" id="JARQZJ010000071">
    <property type="protein sequence ID" value="KAK9881834.1"/>
    <property type="molecule type" value="Genomic_DNA"/>
</dbReference>